<dbReference type="InterPro" id="IPR009003">
    <property type="entry name" value="Peptidase_S1_PA"/>
</dbReference>
<dbReference type="SUPFAM" id="SSF50494">
    <property type="entry name" value="Trypsin-like serine proteases"/>
    <property type="match status" value="1"/>
</dbReference>
<dbReference type="EMBL" id="WUEZ01000076">
    <property type="protein sequence ID" value="NEI38959.1"/>
    <property type="molecule type" value="Genomic_DNA"/>
</dbReference>
<dbReference type="AlphaFoldDB" id="A0A6P0BGD0"/>
<organism evidence="1 2">
    <name type="scientific">Rhizobium leguminosarum</name>
    <dbReference type="NCBI Taxonomy" id="384"/>
    <lineage>
        <taxon>Bacteria</taxon>
        <taxon>Pseudomonadati</taxon>
        <taxon>Pseudomonadota</taxon>
        <taxon>Alphaproteobacteria</taxon>
        <taxon>Hyphomicrobiales</taxon>
        <taxon>Rhizobiaceae</taxon>
        <taxon>Rhizobium/Agrobacterium group</taxon>
        <taxon>Rhizobium</taxon>
    </lineage>
</organism>
<dbReference type="RefSeq" id="WP_164579387.1">
    <property type="nucleotide sequence ID" value="NZ_WUEZ01000076.1"/>
</dbReference>
<sequence length="963" mass="105161">MKISVALVAILVSVATFSINARPLPLNGPGGAGENALLSLLVSINGTVGRGLIVGRSGDKILIATAAHVVNDSYSWKVEFFPETEPAHAELLSTVPKPPSTVDDIAILAIPDRSGLDLSGACVAPTGSERDLMDVWLYGRDWAKIGTIGKFRADFAPPAFVATEFEGVDWGDSGGAVVGSAGMVGLLIRKTDSTGDENEKQRIDIVPIRRVAAVVEKNAPGSWQLQDCVPRPFHGSDPKLCETQQSPSCWVTAAYEVFRSDPTHFDARRRLAHGIARMGNEQYLASVLASASIVERADILLDLVAMQSGATKLKRAEQAAPVIEGIDDPMVRLERRARLVGELVQSGTGDASSALARLLAEIEKLPRLDQSQPLFQLSFYCGASATDCQRAVAGGLEQSLSARGDQARYDVQWKLSEWASNVIYSEAPVTSSAVMFSRLRTLAAFKTTSDPDDMAARFYQFARFPFQSLVSAYARAGDLTPATGFVESEAWFWTGGKYGMPYAIEALRAAREYEAAQQLLLVGLVYTDEPDFDRKDIRYAGSEVRDFYDLATAAETDENFHRSTEPLFELARKFATDHTYGFEQDGLKDQFIDAAQFLCKHGEPREAARYYVSAWARVLTEVATKTMADPRVLFGQGAVDFDKLLQGSSYQLPATHAKSLGVELPLCIARAYDTGGLPDESKVFLDIAKQRMEGGSTRYDSVTTAKYQEDFVNLEPTVQAPFIVFMLKTLAKDLFANLVAIDMDYSYATGLLTLGDIEPARKAAGQYWENVSTDDSNEPLFSALLRSGRTAEARTLLGSASDLRRRFNIFREVDPEQTFLHASAIEYGRLGFMQRAAEAAGRLADSGEQQIVETQLVEEVARRAAPELQGARIDVLLSAFGEPSHYVLDPMLYGHLQRGDLIRAELVLRLLFAKPNFEESYHVPLFADAAIVTGKLSGVASAIGLSRSASRQGQAFLDLAKVF</sequence>
<evidence type="ECO:0000313" key="1">
    <source>
        <dbReference type="EMBL" id="NEI38959.1"/>
    </source>
</evidence>
<proteinExistence type="predicted"/>
<comment type="caution">
    <text evidence="1">The sequence shown here is derived from an EMBL/GenBank/DDBJ whole genome shotgun (WGS) entry which is preliminary data.</text>
</comment>
<accession>A0A6P0BGD0</accession>
<evidence type="ECO:0008006" key="3">
    <source>
        <dbReference type="Google" id="ProtNLM"/>
    </source>
</evidence>
<gene>
    <name evidence="1" type="ORF">GR204_34365</name>
</gene>
<reference evidence="1 2" key="1">
    <citation type="submission" date="2019-12" db="EMBL/GenBank/DDBJ databases">
        <title>Rhizobium genotypes associated with high levels of biological nitrogen fixation by grain legumes in a temperate-maritime cropping system.</title>
        <authorList>
            <person name="Maluk M."/>
            <person name="Francesc Ferrando Molina F."/>
            <person name="Lopez Del Egido L."/>
            <person name="Lafos M."/>
            <person name="Langarica-Fuentes A."/>
            <person name="Gebre Yohannes G."/>
            <person name="Young M.W."/>
            <person name="Martin P."/>
            <person name="Gantlett R."/>
            <person name="Kenicer G."/>
            <person name="Hawes C."/>
            <person name="Begg G.S."/>
            <person name="Quilliam R.S."/>
            <person name="Squire G.R."/>
            <person name="Poole P.S."/>
            <person name="Young P.W."/>
            <person name="Iannetta P.M."/>
            <person name="James E.K."/>
        </authorList>
    </citation>
    <scope>NUCLEOTIDE SEQUENCE [LARGE SCALE GENOMIC DNA]</scope>
    <source>
        <strain evidence="1 2">JHI1096</strain>
    </source>
</reference>
<evidence type="ECO:0000313" key="2">
    <source>
        <dbReference type="Proteomes" id="UP000471560"/>
    </source>
</evidence>
<protein>
    <recommendedName>
        <fullName evidence="3">Serine protease</fullName>
    </recommendedName>
</protein>
<name>A0A6P0BGD0_RHILE</name>
<dbReference type="InterPro" id="IPR043504">
    <property type="entry name" value="Peptidase_S1_PA_chymotrypsin"/>
</dbReference>
<dbReference type="Gene3D" id="2.40.10.10">
    <property type="entry name" value="Trypsin-like serine proteases"/>
    <property type="match status" value="1"/>
</dbReference>
<dbReference type="Proteomes" id="UP000471560">
    <property type="component" value="Unassembled WGS sequence"/>
</dbReference>